<gene>
    <name evidence="1" type="ORF">MILVUS5_LOCUS15499</name>
</gene>
<name>A0ACB0JPD9_TRIPR</name>
<reference evidence="1" key="1">
    <citation type="submission" date="2023-10" db="EMBL/GenBank/DDBJ databases">
        <authorList>
            <person name="Rodriguez Cubillos JULIANA M."/>
            <person name="De Vega J."/>
        </authorList>
    </citation>
    <scope>NUCLEOTIDE SEQUENCE</scope>
</reference>
<dbReference type="EMBL" id="CASHSV030000109">
    <property type="protein sequence ID" value="CAJ2646865.1"/>
    <property type="molecule type" value="Genomic_DNA"/>
</dbReference>
<evidence type="ECO:0000313" key="1">
    <source>
        <dbReference type="EMBL" id="CAJ2646865.1"/>
    </source>
</evidence>
<proteinExistence type="predicted"/>
<keyword evidence="2" id="KW-1185">Reference proteome</keyword>
<organism evidence="1 2">
    <name type="scientific">Trifolium pratense</name>
    <name type="common">Red clover</name>
    <dbReference type="NCBI Taxonomy" id="57577"/>
    <lineage>
        <taxon>Eukaryota</taxon>
        <taxon>Viridiplantae</taxon>
        <taxon>Streptophyta</taxon>
        <taxon>Embryophyta</taxon>
        <taxon>Tracheophyta</taxon>
        <taxon>Spermatophyta</taxon>
        <taxon>Magnoliopsida</taxon>
        <taxon>eudicotyledons</taxon>
        <taxon>Gunneridae</taxon>
        <taxon>Pentapetalae</taxon>
        <taxon>rosids</taxon>
        <taxon>fabids</taxon>
        <taxon>Fabales</taxon>
        <taxon>Fabaceae</taxon>
        <taxon>Papilionoideae</taxon>
        <taxon>50 kb inversion clade</taxon>
        <taxon>NPAAA clade</taxon>
        <taxon>Hologalegina</taxon>
        <taxon>IRL clade</taxon>
        <taxon>Trifolieae</taxon>
        <taxon>Trifolium</taxon>
    </lineage>
</organism>
<protein>
    <submittedName>
        <fullName evidence="1">Uncharacterized protein</fullName>
    </submittedName>
</protein>
<dbReference type="Proteomes" id="UP001177021">
    <property type="component" value="Unassembled WGS sequence"/>
</dbReference>
<evidence type="ECO:0000313" key="2">
    <source>
        <dbReference type="Proteomes" id="UP001177021"/>
    </source>
</evidence>
<comment type="caution">
    <text evidence="1">The sequence shown here is derived from an EMBL/GenBank/DDBJ whole genome shotgun (WGS) entry which is preliminary data.</text>
</comment>
<sequence length="1027" mass="112812">MILIPKNESADTTDQFRPIALANFKFKIISKVLADRLAQILPSIISKEQRGFIHDRNIKDCIGLTSEAINLLHKKSFGGNLAMKIDISKAFDTLNWSFFLKVLKQFGFNNKFCSWIEAILNSAHVSISINGAQHGYFKCRRGVRQGDPLSPLLFCLAEEVLSRGISKLVIDGKVDLIKSSRNTYIPSHCLYADDIMVFCRGKLSCIQAFKNLFTEYANCSGQIINVSKSTLYSGGISQVRLAHIANLIGFNIGSLPFIYLGVPIFKGKPKARYFYPIADRIKSKLSAWKASLLSIAGRVQLVKSVIQSMLVYSISVYSWPVSILKSIEIWTRNFIWSGDINQKKLVTVSWKRVCLPPDEGGLGLRSLISINEATNLKLCCALLNSNEDWAFILRSRVIRGHHAINHHIYSSLWSSIKAELSTIKDNSCWKVGSGQQINLWYDAWCGIPLAQSLNIQHNVVTWLPQKVSEIILNQQWHIPSVLNILFPNLRSMVQHIILPVEITPDQLCWNESPSGQISMKQAYEFKRRRCTSKHWAKSIWCKDIPPSKSLLVWRLMHDKVPTDEKLMEKATILNLTLQFQSMDDIWHLCDNGWSSQCKITIKAALINLLNAIWFARNNARFNNKVTHWKSVVTWIISSTSLAGNISSCVSSSSMRDFMILKCFNVKLHPPNPLVIKEVIWQPPLEHWVKCNTDGAFNNHKSSCGGIFRNHKAESFCCFAENIGLKSAFMAELCGAMTAIEIANSRNWKNLWLETDSTLVVMAFKSSKLVPWELILGCPTPGGLGPESVGKKVASPTLLGCPTPGGLDPESVGKKVPSPPLLGCPTPGGLGPESVGKKVSSPPLLGCPAPGGLGLESVGKKVPSPPLLGCSTPGGLGPESVGKKVSSPPLLGCPAPGGLGPESVGMKVPSPPFLGCPTPGGLGPESVGKKVPSPPLLGCHAPGGLGPESVGKKVPSPPLLGCPAPGGLGPESVGKKVSSPPLLSSFRNRNASIEQMFDMIKRRRKKVNDMFFSTMMKLFKLKMLKIAY</sequence>
<accession>A0ACB0JPD9</accession>